<name>A0A2M9YCQ8_9LEPT</name>
<gene>
    <name evidence="1" type="ORF">CH362_08350</name>
</gene>
<evidence type="ECO:0008006" key="3">
    <source>
        <dbReference type="Google" id="ProtNLM"/>
    </source>
</evidence>
<protein>
    <recommendedName>
        <fullName evidence="3">Tetratricopeptide repeat protein</fullName>
    </recommendedName>
</protein>
<accession>A0A2M9YCQ8</accession>
<dbReference type="Gene3D" id="1.25.40.10">
    <property type="entry name" value="Tetratricopeptide repeat domain"/>
    <property type="match status" value="1"/>
</dbReference>
<dbReference type="EMBL" id="NPDR01000003">
    <property type="protein sequence ID" value="PJZ49337.1"/>
    <property type="molecule type" value="Genomic_DNA"/>
</dbReference>
<organism evidence="1 2">
    <name type="scientific">Leptospira saintgironsiae</name>
    <dbReference type="NCBI Taxonomy" id="2023183"/>
    <lineage>
        <taxon>Bacteria</taxon>
        <taxon>Pseudomonadati</taxon>
        <taxon>Spirochaetota</taxon>
        <taxon>Spirochaetia</taxon>
        <taxon>Leptospirales</taxon>
        <taxon>Leptospiraceae</taxon>
        <taxon>Leptospira</taxon>
    </lineage>
</organism>
<dbReference type="InterPro" id="IPR011990">
    <property type="entry name" value="TPR-like_helical_dom_sf"/>
</dbReference>
<dbReference type="Proteomes" id="UP000231926">
    <property type="component" value="Unassembled WGS sequence"/>
</dbReference>
<evidence type="ECO:0000313" key="1">
    <source>
        <dbReference type="EMBL" id="PJZ49337.1"/>
    </source>
</evidence>
<sequence length="434" mass="48842">MAKNSRKLGYVFLLSLSLCVSCSSLLKREDYALSKKEWSKGNPKSALASFPSGERGTFITVLEKAILGLFTPEKDISRLQDIAEENKARLRFSASRELRSFFYSETPEGYYASEAEVIFLHILLGFYYAKKEQYEEALVEARYASNLLNGEWSAEGQFDDPNLRILLASLWTACGDWQEAKIDLRAALRLSPKSVWLRQYAYLEQAPKNIFLVLGGPGPEPFMDPETNLNFVRGLRKLGFQFKGERSELSWVDLEGIQDKLYLSPSTQNWYQRHLDRDNSIHEIIDDSKYFQLVTLSTTKQASILAAKVTGSILTGAAIVALGAGITYLGAQAHSSEIGGAGILIAISGFQLAGRMIQSSIKTSKKEFSEDIDISSNYRYVRFLPEYLWFGTSKSNLRFPKIKDKQTGKEILQVQTFGKIPVTLGFYPDIKPED</sequence>
<reference evidence="1 2" key="1">
    <citation type="submission" date="2017-07" db="EMBL/GenBank/DDBJ databases">
        <title>Leptospira spp. isolated from tropical soils.</title>
        <authorList>
            <person name="Thibeaux R."/>
            <person name="Iraola G."/>
            <person name="Ferres I."/>
            <person name="Bierque E."/>
            <person name="Girault D."/>
            <person name="Soupe-Gilbert M.-E."/>
            <person name="Picardeau M."/>
            <person name="Goarant C."/>
        </authorList>
    </citation>
    <scope>NUCLEOTIDE SEQUENCE [LARGE SCALE GENOMIC DNA]</scope>
    <source>
        <strain evidence="1 2">FH4-C-A2</strain>
    </source>
</reference>
<dbReference type="OrthoDB" id="316520at2"/>
<proteinExistence type="predicted"/>
<comment type="caution">
    <text evidence="1">The sequence shown here is derived from an EMBL/GenBank/DDBJ whole genome shotgun (WGS) entry which is preliminary data.</text>
</comment>
<dbReference type="RefSeq" id="WP_100709909.1">
    <property type="nucleotide sequence ID" value="NZ_NPDR01000003.1"/>
</dbReference>
<evidence type="ECO:0000313" key="2">
    <source>
        <dbReference type="Proteomes" id="UP000231926"/>
    </source>
</evidence>
<dbReference type="AlphaFoldDB" id="A0A2M9YCQ8"/>
<dbReference type="SUPFAM" id="SSF48452">
    <property type="entry name" value="TPR-like"/>
    <property type="match status" value="1"/>
</dbReference>
<keyword evidence="2" id="KW-1185">Reference proteome</keyword>